<organism evidence="1 2">
    <name type="scientific">Plasmodium gaboni</name>
    <dbReference type="NCBI Taxonomy" id="647221"/>
    <lineage>
        <taxon>Eukaryota</taxon>
        <taxon>Sar</taxon>
        <taxon>Alveolata</taxon>
        <taxon>Apicomplexa</taxon>
        <taxon>Aconoidasida</taxon>
        <taxon>Haemosporida</taxon>
        <taxon>Plasmodiidae</taxon>
        <taxon>Plasmodium</taxon>
        <taxon>Plasmodium (Laverania)</taxon>
    </lineage>
</organism>
<dbReference type="Proteomes" id="UP000076004">
    <property type="component" value="Chromosome 3"/>
</dbReference>
<evidence type="ECO:0000313" key="1">
    <source>
        <dbReference type="EMBL" id="KYO03255.1"/>
    </source>
</evidence>
<name>A0A151LVP3_9APIC</name>
<sequence>MASRFVVNIKLLTCIVKKKKNQTLPFFIKCYIHNIPRINTMKHMNISDVRRTVEVCSKKNIKEKNVWSNFLYIIILKLFNKEIKNYVDFMIILKLLSKYIKIEKKVLLFICEQIEHEIYKFTIRDLTLLILLLRKNNFENIYYINIISKSILMKMNKNMSYKDLALITYSLNNNITLTDEQIYNKEIFNFSIFKFDKHLNNLNFHSLSLFFYSYSLYFINQYYYYYNYNYNHFHSLFYMITKFINTINKNIHLYNSTDLMFIYIASLHLQNAYTHNHMHQNKETKCILTRNNQTKDHKYIDHNHNVSLNVNNNCYDNKMGIHNYIITTNNNNNEYNKDIHHVDTNLKEAHINNEHVIEIKNNEKENKLITYNNSKYNLPQHIYERNMLTYDHSPINNTSNDNTSNDNTKQFKTYDNKPVQDFQHNVIIQQGDEKNENIIKNLIINIKKQIEEKLSSFKIQEIVNILFVSLNKNIIINKKYFHFLNKDKINIQNYINIYVNINKIHLNHEEQNNSHYYILKIKNDNNKKGLSSYQDHLKFIYNLMNEIIYRNDLLNMKQIILLLYSLKFNNFMFIQFEKIILKRFICLPTKEIQKIGKEEIIFLYQYLYVRTCLFNELKKQNNIIISQDEHENYIYISEKYNDSSKIDNSYNTPNNITNNNSNYLHNNDNTSVYIHDDLFYMKNKHKRDRYKIYSYDNFIFNYPAYVEQKKDHNDHNEYVYNFDNMKSFIQLKKKKINNHNNNNNNNNNNHINHNNNMCTYKNIQTEKKNYSYTHNNVIKNEINNIYHNPIVSNQHTNDQMILENPFFHNKKKLNVMDTINFEYELTCYNLYLDIYKIVCLKLLNFLKDKKLSYLQSIDILCIYEKLNIRDYRIIKYLYYLKKNVLYLDNTYLFKIINVIVKFNLYNMISYLQIHKILTFINYNNINESIQILKLIGMIISVHKNKKSSPFHINHLIIKNAANYLFKNLYKLQNIQDLKKIEMMNVYDNLTFKLYKLFKNILSTNKERYLKNWNPYDKNEINTHTNNLKQNGQDKYIIQNYNNINNINNNNNNNNINNINRDFYDHINGDYHYYDHINDNGDGNYYYDYCLNKSGKNMENINVQNLDDINITKIKGASHDIKKDKIKDIGYMRVKKYSELLKSMKMMNSDEHVFNEYRNVCDEIYEDLFFIYNKNIQVYKNINICNYTFPMAINLLTLNNDENIPININKNDDDDDNNKLIKVDKKKFLIVDILYNYDFYYTLTDRKLDQLKEYNIYLSYYSNHIKKKNKKILNYKKYALLKLMKKRGFNYICIDADTYVKNKKGKSKNISYEINKLYINNLILDILKRQKKCYSSPKNRTTKQINHINTKNTLLLYHQNKKCLKKIIQFKNYKYKIMNLPHQLNYHNKRIKYIKNKTLRINDRTKNIIEKEKVSTSNHLSKLKKMFTL</sequence>
<reference evidence="1 2" key="1">
    <citation type="journal article" date="2016" name="Nat. Commun.">
        <title>Genomes of cryptic chimpanzee Plasmodium species reveal key evolutionary events leading to human malaria.</title>
        <authorList>
            <person name="Sundararaman S.A."/>
            <person name="Plenderleith L.J."/>
            <person name="Liu W."/>
            <person name="Loy D.E."/>
            <person name="Learn G.H."/>
            <person name="Li Y."/>
            <person name="Shaw K.S."/>
            <person name="Ayouba A."/>
            <person name="Peeters M."/>
            <person name="Speede S."/>
            <person name="Shaw G.M."/>
            <person name="Bushman F.D."/>
            <person name="Brisson D."/>
            <person name="Rayner J.C."/>
            <person name="Sharp P.M."/>
            <person name="Hahn B.H."/>
        </authorList>
    </citation>
    <scope>NUCLEOTIDE SEQUENCE [LARGE SCALE GENOMIC DNA]</scope>
    <source>
        <strain evidence="1 2">SY75</strain>
    </source>
</reference>
<dbReference type="GeneID" id="29774613"/>
<protein>
    <submittedName>
        <fullName evidence="1">Uncharacterized protein</fullName>
    </submittedName>
</protein>
<dbReference type="KEGG" id="pgab:PGSY75_0314200"/>
<comment type="caution">
    <text evidence="1">The sequence shown here is derived from an EMBL/GenBank/DDBJ whole genome shotgun (WGS) entry which is preliminary data.</text>
</comment>
<dbReference type="VEuPathDB" id="PlasmoDB:PGABG01_0313500"/>
<proteinExistence type="predicted"/>
<accession>A0A151LVP3</accession>
<dbReference type="EMBL" id="LVLB01000004">
    <property type="protein sequence ID" value="KYO03255.1"/>
    <property type="molecule type" value="Genomic_DNA"/>
</dbReference>
<dbReference type="VEuPathDB" id="PlasmoDB:PGSY75_0314200"/>
<gene>
    <name evidence="1" type="ORF">PGSY75_0314200</name>
</gene>
<evidence type="ECO:0000313" key="2">
    <source>
        <dbReference type="Proteomes" id="UP000076004"/>
    </source>
</evidence>
<dbReference type="RefSeq" id="XP_018643577.1">
    <property type="nucleotide sequence ID" value="XM_018783994.1"/>
</dbReference>